<protein>
    <recommendedName>
        <fullName evidence="1">COMM domain-containing protein</fullName>
    </recommendedName>
</protein>
<proteinExistence type="predicted"/>
<feature type="domain" description="COMM" evidence="1">
    <location>
        <begin position="18"/>
        <end position="100"/>
    </location>
</feature>
<gene>
    <name evidence="2" type="ORF">KC19_4G162200</name>
</gene>
<dbReference type="OrthoDB" id="64318at2759"/>
<dbReference type="Pfam" id="PF07258">
    <property type="entry name" value="COMM_domain"/>
    <property type="match status" value="1"/>
</dbReference>
<keyword evidence="3" id="KW-1185">Reference proteome</keyword>
<name>A0A8T0IBG1_CERPU</name>
<accession>A0A8T0IBG1</accession>
<dbReference type="Proteomes" id="UP000822688">
    <property type="component" value="Chromosome 4"/>
</dbReference>
<dbReference type="EMBL" id="CM026424">
    <property type="protein sequence ID" value="KAG0580277.1"/>
    <property type="molecule type" value="Genomic_DNA"/>
</dbReference>
<comment type="caution">
    <text evidence="2">The sequence shown here is derived from an EMBL/GenBank/DDBJ whole genome shotgun (WGS) entry which is preliminary data.</text>
</comment>
<dbReference type="InterPro" id="IPR017920">
    <property type="entry name" value="COMM"/>
</dbReference>
<evidence type="ECO:0000313" key="2">
    <source>
        <dbReference type="EMBL" id="KAG0580277.1"/>
    </source>
</evidence>
<reference evidence="2" key="1">
    <citation type="submission" date="2020-06" db="EMBL/GenBank/DDBJ databases">
        <title>WGS assembly of Ceratodon purpureus strain R40.</title>
        <authorList>
            <person name="Carey S.B."/>
            <person name="Jenkins J."/>
            <person name="Shu S."/>
            <person name="Lovell J.T."/>
            <person name="Sreedasyam A."/>
            <person name="Maumus F."/>
            <person name="Tiley G.P."/>
            <person name="Fernandez-Pozo N."/>
            <person name="Barry K."/>
            <person name="Chen C."/>
            <person name="Wang M."/>
            <person name="Lipzen A."/>
            <person name="Daum C."/>
            <person name="Saski C.A."/>
            <person name="Payton A.C."/>
            <person name="Mcbreen J.C."/>
            <person name="Conrad R.E."/>
            <person name="Kollar L.M."/>
            <person name="Olsson S."/>
            <person name="Huttunen S."/>
            <person name="Landis J.B."/>
            <person name="Wickett N.J."/>
            <person name="Johnson M.G."/>
            <person name="Rensing S.A."/>
            <person name="Grimwood J."/>
            <person name="Schmutz J."/>
            <person name="Mcdaniel S.F."/>
        </authorList>
    </citation>
    <scope>NUCLEOTIDE SEQUENCE</scope>
    <source>
        <strain evidence="2">R40</strain>
    </source>
</reference>
<evidence type="ECO:0000313" key="3">
    <source>
        <dbReference type="Proteomes" id="UP000822688"/>
    </source>
</evidence>
<dbReference type="AlphaFoldDB" id="A0A8T0IBG1"/>
<evidence type="ECO:0000259" key="1">
    <source>
        <dbReference type="PROSITE" id="PS51269"/>
    </source>
</evidence>
<dbReference type="PROSITE" id="PS51269">
    <property type="entry name" value="COMM"/>
    <property type="match status" value="1"/>
</dbReference>
<organism evidence="2 3">
    <name type="scientific">Ceratodon purpureus</name>
    <name type="common">Fire moss</name>
    <name type="synonym">Dicranum purpureum</name>
    <dbReference type="NCBI Taxonomy" id="3225"/>
    <lineage>
        <taxon>Eukaryota</taxon>
        <taxon>Viridiplantae</taxon>
        <taxon>Streptophyta</taxon>
        <taxon>Embryophyta</taxon>
        <taxon>Bryophyta</taxon>
        <taxon>Bryophytina</taxon>
        <taxon>Bryopsida</taxon>
        <taxon>Dicranidae</taxon>
        <taxon>Pseudoditrichales</taxon>
        <taxon>Ditrichaceae</taxon>
        <taxon>Ceratodon</taxon>
    </lineage>
</organism>
<sequence length="105" mass="11420">MAVMQPSVSNSAARLDCALLDFDWSLKYAVASGSIASVHKPLLRLELYVAKPSSKVDEAGLGRDLQEKQMQASIAEFTREELDKVIVAMDSIEQALEGAESAKYS</sequence>